<accession>A0ACB8XGT4</accession>
<reference evidence="1 2" key="2">
    <citation type="journal article" date="2022" name="Mol. Ecol. Resour.">
        <title>The genomes of chicory, endive, great burdock and yacon provide insights into Asteraceae paleo-polyploidization history and plant inulin production.</title>
        <authorList>
            <person name="Fan W."/>
            <person name="Wang S."/>
            <person name="Wang H."/>
            <person name="Wang A."/>
            <person name="Jiang F."/>
            <person name="Liu H."/>
            <person name="Zhao H."/>
            <person name="Xu D."/>
            <person name="Zhang Y."/>
        </authorList>
    </citation>
    <scope>NUCLEOTIDE SEQUENCE [LARGE SCALE GENOMIC DNA]</scope>
    <source>
        <strain evidence="2">cv. Niubang</strain>
    </source>
</reference>
<dbReference type="Proteomes" id="UP001055879">
    <property type="component" value="Linkage Group LG18"/>
</dbReference>
<sequence>MSSQPSPFTIIPPTDLHICKRVAWNHSSSSLSFHCFSQSGYLCKLMLQNPPFPISRLSVSSTVMPVPTTLFLTTATSCQWCAGAEVRIDCRFNAASPRTAEQISFTVNRTTNRHGVYKMDIPSVDGFNCAREASILNTCRASLIRSTSPDCNVPASITTSNQFSVKSKQANLCIYSLYALSFRPSKKDLAICGK</sequence>
<reference evidence="2" key="1">
    <citation type="journal article" date="2022" name="Mol. Ecol. Resour.">
        <title>The genomes of chicory, endive, great burdock and yacon provide insights into Asteraceae palaeo-polyploidization history and plant inulin production.</title>
        <authorList>
            <person name="Fan W."/>
            <person name="Wang S."/>
            <person name="Wang H."/>
            <person name="Wang A."/>
            <person name="Jiang F."/>
            <person name="Liu H."/>
            <person name="Zhao H."/>
            <person name="Xu D."/>
            <person name="Zhang Y."/>
        </authorList>
    </citation>
    <scope>NUCLEOTIDE SEQUENCE [LARGE SCALE GENOMIC DNA]</scope>
    <source>
        <strain evidence="2">cv. Niubang</strain>
    </source>
</reference>
<evidence type="ECO:0000313" key="2">
    <source>
        <dbReference type="Proteomes" id="UP001055879"/>
    </source>
</evidence>
<comment type="caution">
    <text evidence="1">The sequence shown here is derived from an EMBL/GenBank/DDBJ whole genome shotgun (WGS) entry which is preliminary data.</text>
</comment>
<gene>
    <name evidence="1" type="ORF">L6452_44687</name>
</gene>
<proteinExistence type="predicted"/>
<organism evidence="1 2">
    <name type="scientific">Arctium lappa</name>
    <name type="common">Greater burdock</name>
    <name type="synonym">Lappa major</name>
    <dbReference type="NCBI Taxonomy" id="4217"/>
    <lineage>
        <taxon>Eukaryota</taxon>
        <taxon>Viridiplantae</taxon>
        <taxon>Streptophyta</taxon>
        <taxon>Embryophyta</taxon>
        <taxon>Tracheophyta</taxon>
        <taxon>Spermatophyta</taxon>
        <taxon>Magnoliopsida</taxon>
        <taxon>eudicotyledons</taxon>
        <taxon>Gunneridae</taxon>
        <taxon>Pentapetalae</taxon>
        <taxon>asterids</taxon>
        <taxon>campanulids</taxon>
        <taxon>Asterales</taxon>
        <taxon>Asteraceae</taxon>
        <taxon>Carduoideae</taxon>
        <taxon>Cardueae</taxon>
        <taxon>Arctiinae</taxon>
        <taxon>Arctium</taxon>
    </lineage>
</organism>
<dbReference type="EMBL" id="CM042064">
    <property type="protein sequence ID" value="KAI3666049.1"/>
    <property type="molecule type" value="Genomic_DNA"/>
</dbReference>
<protein>
    <submittedName>
        <fullName evidence="1">Uncharacterized protein</fullName>
    </submittedName>
</protein>
<keyword evidence="2" id="KW-1185">Reference proteome</keyword>
<evidence type="ECO:0000313" key="1">
    <source>
        <dbReference type="EMBL" id="KAI3666049.1"/>
    </source>
</evidence>
<name>A0ACB8XGT4_ARCLA</name>